<gene>
    <name evidence="2" type="ORF">FAZ19_22565</name>
</gene>
<accession>A0A4U0GPJ0</accession>
<dbReference type="RefSeq" id="WP_136823042.1">
    <property type="nucleotide sequence ID" value="NZ_SUKA01000011.1"/>
</dbReference>
<dbReference type="AlphaFoldDB" id="A0A4U0GPJ0"/>
<organism evidence="2 3">
    <name type="scientific">Sphingobacterium alkalisoli</name>
    <dbReference type="NCBI Taxonomy" id="1874115"/>
    <lineage>
        <taxon>Bacteria</taxon>
        <taxon>Pseudomonadati</taxon>
        <taxon>Bacteroidota</taxon>
        <taxon>Sphingobacteriia</taxon>
        <taxon>Sphingobacteriales</taxon>
        <taxon>Sphingobacteriaceae</taxon>
        <taxon>Sphingobacterium</taxon>
    </lineage>
</organism>
<keyword evidence="1" id="KW-0472">Membrane</keyword>
<sequence length="290" mass="32379">MKEINTYDGELGGNKLPEALRVNPFTVPPDYFNVQESSILSLVRLDKLAIQKDNQATPEGYFEKLQNDILAKVAEQKLKDEVATTGFTIPAGYLEGAEEAILHRIAEAQLKNAVDQDGYEVPTAYFETLEQDILLNVAIEKLKTEVSETGYQVPAGYFDRLSEKTSMIPASTNTHESAMKGRYGQLETVEKEIRTLPSRKRWASYAAAAAVAALIGIGSYFSFSQQDEAIYSEDISFSEIPDEAIVSYLAQTSDGNDMIFFSEYLEIPETVEIGSQVKDKDIEEYLNYML</sequence>
<dbReference type="Proteomes" id="UP000309872">
    <property type="component" value="Unassembled WGS sequence"/>
</dbReference>
<keyword evidence="1" id="KW-0812">Transmembrane</keyword>
<feature type="transmembrane region" description="Helical" evidence="1">
    <location>
        <begin position="202"/>
        <end position="223"/>
    </location>
</feature>
<keyword evidence="3" id="KW-1185">Reference proteome</keyword>
<evidence type="ECO:0000313" key="3">
    <source>
        <dbReference type="Proteomes" id="UP000309872"/>
    </source>
</evidence>
<evidence type="ECO:0000313" key="2">
    <source>
        <dbReference type="EMBL" id="TJY60723.1"/>
    </source>
</evidence>
<dbReference type="EMBL" id="SUKA01000011">
    <property type="protein sequence ID" value="TJY60723.1"/>
    <property type="molecule type" value="Genomic_DNA"/>
</dbReference>
<dbReference type="OrthoDB" id="677448at2"/>
<name>A0A4U0GPJ0_9SPHI</name>
<reference evidence="2 3" key="1">
    <citation type="submission" date="2019-04" db="EMBL/GenBank/DDBJ databases">
        <title>Sphingobacterium olei sp. nov., isolated from oil-contaminated soil.</title>
        <authorList>
            <person name="Liu B."/>
        </authorList>
    </citation>
    <scope>NUCLEOTIDE SEQUENCE [LARGE SCALE GENOMIC DNA]</scope>
    <source>
        <strain evidence="2 3">Y3L14</strain>
    </source>
</reference>
<keyword evidence="1" id="KW-1133">Transmembrane helix</keyword>
<protein>
    <submittedName>
        <fullName evidence="2">Uncharacterized protein</fullName>
    </submittedName>
</protein>
<evidence type="ECO:0000256" key="1">
    <source>
        <dbReference type="SAM" id="Phobius"/>
    </source>
</evidence>
<comment type="caution">
    <text evidence="2">The sequence shown here is derived from an EMBL/GenBank/DDBJ whole genome shotgun (WGS) entry which is preliminary data.</text>
</comment>
<proteinExistence type="predicted"/>